<sequence length="501" mass="58354">MTGSWSESDSQLSSNLPADDGPVTDQDFRCHVMYTNSLPDVPFETKFIPYPFDLKRYVPYKPTKLEANFKFDQLVEKDLEVCVDLVTWTEFEPNTSASLHPLDQRLVEEEEHASVEEKRSKHHGLAVPWMRRTEYISSDLAGYGRLSTKARIKLDITTPVCSEEYTVYRTRENQLQAINETFEQVESARLEKPGVSIVEEMAILPDFEMWKLACAQVIFDVDPTPKDMEPPAGVEVEKLALIRGMTDEQGEQFVAYLLPTSETCDKIAQNGAVISVGELLEYRLFRQYNWILKSKASAGYEENYFFHVRNGQVLYNELETRVHLSRRKLHKTNGAIFDSRILVRQRPLNEQELQAQATRMLALQPAVVRESDESYEEESIKVNEETDTWTDPKYDGLPESLTNKSESEEEQGDEEYRQGDLEYRQGDLEYRQGDEEYRQGDEEYRQGDLEYRQGDEEYRQGDLEYRQGDLEYRQGDEEYRQGDLEYRQGDEEVEVDDLSYE</sequence>
<keyword evidence="6" id="KW-1185">Reference proteome</keyword>
<dbReference type="InterPro" id="IPR007133">
    <property type="entry name" value="RNA_pol_II-assoc_Paf1"/>
</dbReference>
<evidence type="ECO:0000256" key="1">
    <source>
        <dbReference type="ARBA" id="ARBA00004123"/>
    </source>
</evidence>
<dbReference type="GO" id="GO:0000993">
    <property type="term" value="F:RNA polymerase II complex binding"/>
    <property type="evidence" value="ECO:0007669"/>
    <property type="project" value="TreeGrafter"/>
</dbReference>
<comment type="subcellular location">
    <subcellularLocation>
        <location evidence="1">Nucleus</location>
    </subcellularLocation>
</comment>
<feature type="compositionally biased region" description="Polar residues" evidence="5">
    <location>
        <begin position="1"/>
        <end position="16"/>
    </location>
</feature>
<reference evidence="6" key="1">
    <citation type="submission" date="2013-11" db="EMBL/GenBank/DDBJ databases">
        <authorList>
            <person name="Aslett M."/>
        </authorList>
    </citation>
    <scope>NUCLEOTIDE SEQUENCE [LARGE SCALE GENOMIC DNA]</scope>
    <source>
        <strain evidence="6">Edinburgh</strain>
    </source>
</reference>
<dbReference type="PANTHER" id="PTHR23188">
    <property type="entry name" value="RNA POLYMERASE II-ASSOCIATED FACTOR 1 HOMOLOG"/>
    <property type="match status" value="1"/>
</dbReference>
<dbReference type="Proteomes" id="UP000046395">
    <property type="component" value="Unassembled WGS sequence"/>
</dbReference>
<evidence type="ECO:0000256" key="2">
    <source>
        <dbReference type="ARBA" id="ARBA00007560"/>
    </source>
</evidence>
<feature type="region of interest" description="Disordered" evidence="5">
    <location>
        <begin position="1"/>
        <end position="22"/>
    </location>
</feature>
<evidence type="ECO:0000256" key="3">
    <source>
        <dbReference type="ARBA" id="ARBA00020462"/>
    </source>
</evidence>
<reference evidence="6" key="2">
    <citation type="submission" date="2014-03" db="EMBL/GenBank/DDBJ databases">
        <title>The whipworm genome and dual-species transcriptomics of an intimate host-pathogen interaction.</title>
        <authorList>
            <person name="Foth B.J."/>
            <person name="Tsai I.J."/>
            <person name="Reid A.J."/>
            <person name="Bancroft A.J."/>
            <person name="Nichol S."/>
            <person name="Tracey A."/>
            <person name="Holroyd N."/>
            <person name="Cotton J.A."/>
            <person name="Stanley E.J."/>
            <person name="Zarowiecki M."/>
            <person name="Liu J.Z."/>
            <person name="Huckvale T."/>
            <person name="Cooper P.J."/>
            <person name="Grencis R.K."/>
            <person name="Berriman M."/>
        </authorList>
    </citation>
    <scope>NUCLEOTIDE SEQUENCE [LARGE SCALE GENOMIC DNA]</scope>
    <source>
        <strain evidence="6">Edinburgh</strain>
    </source>
</reference>
<dbReference type="STRING" id="70415.A0A5S6Q9D3"/>
<organism evidence="6 7">
    <name type="scientific">Trichuris muris</name>
    <name type="common">Mouse whipworm</name>
    <dbReference type="NCBI Taxonomy" id="70415"/>
    <lineage>
        <taxon>Eukaryota</taxon>
        <taxon>Metazoa</taxon>
        <taxon>Ecdysozoa</taxon>
        <taxon>Nematoda</taxon>
        <taxon>Enoplea</taxon>
        <taxon>Dorylaimia</taxon>
        <taxon>Trichinellida</taxon>
        <taxon>Trichuridae</taxon>
        <taxon>Trichuris</taxon>
    </lineage>
</organism>
<accession>A0A5S6Q9D3</accession>
<reference evidence="7" key="3">
    <citation type="submission" date="2019-12" db="UniProtKB">
        <authorList>
            <consortium name="WormBaseParasite"/>
        </authorList>
    </citation>
    <scope>IDENTIFICATION</scope>
</reference>
<protein>
    <recommendedName>
        <fullName evidence="3">RNA polymerase II-associated factor 1 homolog</fullName>
    </recommendedName>
</protein>
<keyword evidence="4" id="KW-0539">Nucleus</keyword>
<evidence type="ECO:0000256" key="5">
    <source>
        <dbReference type="SAM" id="MobiDB-lite"/>
    </source>
</evidence>
<feature type="compositionally biased region" description="Acidic residues" evidence="5">
    <location>
        <begin position="491"/>
        <end position="501"/>
    </location>
</feature>
<dbReference type="WBParaSite" id="TMUE_1000003690.1">
    <property type="protein sequence ID" value="TMUE_1000003690.1"/>
    <property type="gene ID" value="WBGene00287690"/>
</dbReference>
<name>A0A5S6Q9D3_TRIMR</name>
<feature type="compositionally biased region" description="Basic and acidic residues" evidence="5">
    <location>
        <begin position="378"/>
        <end position="396"/>
    </location>
</feature>
<evidence type="ECO:0000313" key="6">
    <source>
        <dbReference type="Proteomes" id="UP000046395"/>
    </source>
</evidence>
<dbReference type="WBParaSite" id="TMUE_1000003690.2">
    <property type="protein sequence ID" value="TMUE_1000003690.2"/>
    <property type="gene ID" value="WBGene00287690"/>
</dbReference>
<dbReference type="Pfam" id="PF03985">
    <property type="entry name" value="Paf1"/>
    <property type="match status" value="1"/>
</dbReference>
<dbReference type="AlphaFoldDB" id="A0A5S6Q9D3"/>
<evidence type="ECO:0000256" key="4">
    <source>
        <dbReference type="ARBA" id="ARBA00023242"/>
    </source>
</evidence>
<dbReference type="PANTHER" id="PTHR23188:SF12">
    <property type="entry name" value="RNA POLYMERASE II-ASSOCIATED FACTOR 1 HOMOLOG"/>
    <property type="match status" value="1"/>
</dbReference>
<feature type="region of interest" description="Disordered" evidence="5">
    <location>
        <begin position="368"/>
        <end position="501"/>
    </location>
</feature>
<dbReference type="GO" id="GO:0006368">
    <property type="term" value="P:transcription elongation by RNA polymerase II"/>
    <property type="evidence" value="ECO:0007669"/>
    <property type="project" value="InterPro"/>
</dbReference>
<proteinExistence type="inferred from homology"/>
<dbReference type="GO" id="GO:0016593">
    <property type="term" value="C:Cdc73/Paf1 complex"/>
    <property type="evidence" value="ECO:0007669"/>
    <property type="project" value="InterPro"/>
</dbReference>
<evidence type="ECO:0000313" key="7">
    <source>
        <dbReference type="WBParaSite" id="TMUE_1000003690.1"/>
    </source>
</evidence>
<comment type="similarity">
    <text evidence="2">Belongs to the PAF1 family.</text>
</comment>
<feature type="compositionally biased region" description="Basic and acidic residues" evidence="5">
    <location>
        <begin position="414"/>
        <end position="490"/>
    </location>
</feature>
<dbReference type="GO" id="GO:0003682">
    <property type="term" value="F:chromatin binding"/>
    <property type="evidence" value="ECO:0007669"/>
    <property type="project" value="TreeGrafter"/>
</dbReference>